<evidence type="ECO:0000259" key="15">
    <source>
        <dbReference type="PROSITE" id="PS50113"/>
    </source>
</evidence>
<evidence type="ECO:0000256" key="7">
    <source>
        <dbReference type="ARBA" id="ARBA00022777"/>
    </source>
</evidence>
<dbReference type="InterPro" id="IPR001789">
    <property type="entry name" value="Sig_transdc_resp-reg_receiver"/>
</dbReference>
<sequence length="1153" mass="127904">MSIASKTILIISSTLLLLVFSLYLILSNIMLSGFSRLEEQESRENITRTQTFISHLAANLNLLDREWSDWDDTYEYIADSNHIYEQINLTEQELTNLQINLLVFVNNNGQVVFGTAFDRNSQQKTPVPDSFLKLLNPDNLLLSLPAQQNSLSGILSLPGLSPLIIVSRPILTSQGEGPMRGALIMGKYLDLIELKDMEETIQAGLSLYRVDSQELPSDARALIPQILANRSGEVIYKTLTENTISVYSVEKDIYDNSSLLLKVTTSRDIYMEGQTSLKYLLFSLILLGAMFELLGVVLVKRFFLNRLTLLSKSISKIGALADLSVRLEVKGKDELSTFARVINQTFQALEYSQSELKDSEQRYRQLVELSPDGIIIQSQNGINFANKAAVEIFNFTNNQELIGKTMLELAHPDSRDSLEALARQIQQKQTPHETFEIRFMRLDRKMLALEIVTLLLEYNDNPATLFILRDITPRKEAENALLKRELYHTALIEVQRLLLSHHDNELELSKVLAWLGKACGSRTACIFRNLQDSKGQLFLKQVAEWGIEDSSTEKALCSFQNGHYAPSFSRWEQLLKSGQPIVSLVENLPESERQILNSQGFVSILALPLIVNGKFYGFMGFDSDEQYAPWEVALLQAAAGALSLDLERREAEEKVVAEKDRLAVTLESLDEGVIKTDLNGMILLINKSAESIIDKPDLALKNLSLSDVFSEPEWLPLLNLSHAVIHTGERKVCQTPLHIFSAGVESFIEYSIAPLPQSFGTVMVLRDVTERQKQAEEMQRASKLEGLGILAGGIAHDFNNLLTAILSSISLVMLETEPESDLYTSMEVAEKASVQARNLIHQLLTFARGGEPIRQTASLIEIIRDSSSFALRGSNVQSVFTLPEDLWHVLADKGQLGQVIQNLVINGVQAMPGGGVLRIEANNLTLPSASALHLEAGQYVEIIIKDHGIGISKENLAKIFDPYFTTKRQGHGLGLAICYSILKKHKGQITVESELGKGTTFHLYLPASSAKISAPTGVVTLPILQGKGRVLVLEDEVLVQKALKAGLSKLGYQVEIVADGLTAIQCYQAALKEENPFGAVIMDLTIPGGMGGKEAVVLLREIDCKVKAIVSSGYSEDPIMANYLEYGFVGRLAKPYRLVDLGKILQGVFQEQV</sequence>
<evidence type="ECO:0000313" key="17">
    <source>
        <dbReference type="EMBL" id="WJW67856.1"/>
    </source>
</evidence>
<feature type="transmembrane region" description="Helical" evidence="11">
    <location>
        <begin position="6"/>
        <end position="26"/>
    </location>
</feature>
<dbReference type="Pfam" id="PF02518">
    <property type="entry name" value="HATPase_c"/>
    <property type="match status" value="1"/>
</dbReference>
<dbReference type="Gene3D" id="6.10.340.10">
    <property type="match status" value="1"/>
</dbReference>
<feature type="domain" description="PAS" evidence="14">
    <location>
        <begin position="359"/>
        <end position="429"/>
    </location>
</feature>
<comment type="catalytic activity">
    <reaction evidence="1">
        <text>ATP + protein L-histidine = ADP + protein N-phospho-L-histidine.</text>
        <dbReference type="EC" id="2.7.13.3"/>
    </reaction>
</comment>
<evidence type="ECO:0000259" key="12">
    <source>
        <dbReference type="PROSITE" id="PS50109"/>
    </source>
</evidence>
<dbReference type="SMART" id="SM00065">
    <property type="entry name" value="GAF"/>
    <property type="match status" value="1"/>
</dbReference>
<dbReference type="Pfam" id="PF01590">
    <property type="entry name" value="GAF"/>
    <property type="match status" value="1"/>
</dbReference>
<keyword evidence="18" id="KW-1185">Reference proteome</keyword>
<dbReference type="InterPro" id="IPR004358">
    <property type="entry name" value="Sig_transdc_His_kin-like_C"/>
</dbReference>
<evidence type="ECO:0000313" key="18">
    <source>
        <dbReference type="Proteomes" id="UP001431572"/>
    </source>
</evidence>
<dbReference type="InterPro" id="IPR036097">
    <property type="entry name" value="HisK_dim/P_sf"/>
</dbReference>
<feature type="domain" description="HAMP" evidence="16">
    <location>
        <begin position="301"/>
        <end position="354"/>
    </location>
</feature>
<accession>A0ABY9B524</accession>
<evidence type="ECO:0000256" key="3">
    <source>
        <dbReference type="ARBA" id="ARBA00012438"/>
    </source>
</evidence>
<dbReference type="CDD" id="cd00082">
    <property type="entry name" value="HisKA"/>
    <property type="match status" value="1"/>
</dbReference>
<dbReference type="CDD" id="cd06225">
    <property type="entry name" value="HAMP"/>
    <property type="match status" value="1"/>
</dbReference>
<dbReference type="Gene3D" id="3.40.50.2300">
    <property type="match status" value="1"/>
</dbReference>
<dbReference type="Proteomes" id="UP001431572">
    <property type="component" value="Chromosome 1"/>
</dbReference>
<dbReference type="SMART" id="SM00388">
    <property type="entry name" value="HisKA"/>
    <property type="match status" value="1"/>
</dbReference>
<evidence type="ECO:0000256" key="11">
    <source>
        <dbReference type="SAM" id="Phobius"/>
    </source>
</evidence>
<dbReference type="EMBL" id="CP128399">
    <property type="protein sequence ID" value="WJW67856.1"/>
    <property type="molecule type" value="Genomic_DNA"/>
</dbReference>
<feature type="modified residue" description="4-aspartylphosphate" evidence="10">
    <location>
        <position position="1083"/>
    </location>
</feature>
<dbReference type="InterPro" id="IPR003660">
    <property type="entry name" value="HAMP_dom"/>
</dbReference>
<keyword evidence="4 10" id="KW-0597">Phosphoprotein</keyword>
<dbReference type="CDD" id="cd00130">
    <property type="entry name" value="PAS"/>
    <property type="match status" value="1"/>
</dbReference>
<dbReference type="PANTHER" id="PTHR43065">
    <property type="entry name" value="SENSOR HISTIDINE KINASE"/>
    <property type="match status" value="1"/>
</dbReference>
<dbReference type="RefSeq" id="WP_341469745.1">
    <property type="nucleotide sequence ID" value="NZ_CP128399.1"/>
</dbReference>
<evidence type="ECO:0000256" key="1">
    <source>
        <dbReference type="ARBA" id="ARBA00000085"/>
    </source>
</evidence>
<comment type="subcellular location">
    <subcellularLocation>
        <location evidence="2">Membrane</location>
    </subcellularLocation>
</comment>
<organism evidence="17 18">
    <name type="scientific">Candidatus Chlorohelix allophototropha</name>
    <dbReference type="NCBI Taxonomy" id="3003348"/>
    <lineage>
        <taxon>Bacteria</taxon>
        <taxon>Bacillati</taxon>
        <taxon>Chloroflexota</taxon>
        <taxon>Chloroflexia</taxon>
        <taxon>Candidatus Chloroheliales</taxon>
        <taxon>Candidatus Chloroheliaceae</taxon>
        <taxon>Candidatus Chlorohelix</taxon>
    </lineage>
</organism>
<feature type="domain" description="PAC" evidence="15">
    <location>
        <begin position="433"/>
        <end position="483"/>
    </location>
</feature>
<keyword evidence="11" id="KW-0812">Transmembrane</keyword>
<keyword evidence="5" id="KW-0808">Transferase</keyword>
<evidence type="ECO:0000256" key="4">
    <source>
        <dbReference type="ARBA" id="ARBA00022553"/>
    </source>
</evidence>
<evidence type="ECO:0000256" key="5">
    <source>
        <dbReference type="ARBA" id="ARBA00022679"/>
    </source>
</evidence>
<dbReference type="PROSITE" id="PS50109">
    <property type="entry name" value="HIS_KIN"/>
    <property type="match status" value="1"/>
</dbReference>
<dbReference type="Pfam" id="PF05228">
    <property type="entry name" value="CHASE4"/>
    <property type="match status" value="1"/>
</dbReference>
<dbReference type="Pfam" id="PF00989">
    <property type="entry name" value="PAS"/>
    <property type="match status" value="1"/>
</dbReference>
<dbReference type="Gene3D" id="3.30.450.20">
    <property type="entry name" value="PAS domain"/>
    <property type="match status" value="2"/>
</dbReference>
<dbReference type="InterPro" id="IPR003594">
    <property type="entry name" value="HATPase_dom"/>
</dbReference>
<dbReference type="PANTHER" id="PTHR43065:SF42">
    <property type="entry name" value="TWO-COMPONENT SENSOR PPRA"/>
    <property type="match status" value="1"/>
</dbReference>
<keyword evidence="7" id="KW-0418">Kinase</keyword>
<dbReference type="CDD" id="cd00156">
    <property type="entry name" value="REC"/>
    <property type="match status" value="1"/>
</dbReference>
<dbReference type="SMART" id="SM00387">
    <property type="entry name" value="HATPase_c"/>
    <property type="match status" value="1"/>
</dbReference>
<dbReference type="InterPro" id="IPR011006">
    <property type="entry name" value="CheY-like_superfamily"/>
</dbReference>
<keyword evidence="8" id="KW-0067">ATP-binding</keyword>
<name>A0ABY9B524_9CHLR</name>
<evidence type="ECO:0000259" key="14">
    <source>
        <dbReference type="PROSITE" id="PS50112"/>
    </source>
</evidence>
<dbReference type="SMART" id="SM00448">
    <property type="entry name" value="REC"/>
    <property type="match status" value="1"/>
</dbReference>
<dbReference type="Pfam" id="PF00072">
    <property type="entry name" value="Response_reg"/>
    <property type="match status" value="1"/>
</dbReference>
<feature type="domain" description="Response regulatory" evidence="13">
    <location>
        <begin position="1029"/>
        <end position="1149"/>
    </location>
</feature>
<dbReference type="PROSITE" id="PS50113">
    <property type="entry name" value="PAC"/>
    <property type="match status" value="1"/>
</dbReference>
<dbReference type="SUPFAM" id="SSF55785">
    <property type="entry name" value="PYP-like sensor domain (PAS domain)"/>
    <property type="match status" value="2"/>
</dbReference>
<dbReference type="Gene3D" id="3.30.450.40">
    <property type="match status" value="1"/>
</dbReference>
<feature type="domain" description="Histidine kinase" evidence="12">
    <location>
        <begin position="793"/>
        <end position="1009"/>
    </location>
</feature>
<dbReference type="SUPFAM" id="SSF47384">
    <property type="entry name" value="Homodimeric domain of signal transducing histidine kinase"/>
    <property type="match status" value="1"/>
</dbReference>
<keyword evidence="9" id="KW-0902">Two-component regulatory system</keyword>
<proteinExistence type="predicted"/>
<dbReference type="InterPro" id="IPR000700">
    <property type="entry name" value="PAS-assoc_C"/>
</dbReference>
<evidence type="ECO:0000259" key="16">
    <source>
        <dbReference type="PROSITE" id="PS50885"/>
    </source>
</evidence>
<dbReference type="InterPro" id="IPR007892">
    <property type="entry name" value="CHASE4"/>
</dbReference>
<dbReference type="InterPro" id="IPR005467">
    <property type="entry name" value="His_kinase_dom"/>
</dbReference>
<dbReference type="PRINTS" id="PR00344">
    <property type="entry name" value="BCTRLSENSOR"/>
</dbReference>
<dbReference type="InterPro" id="IPR000014">
    <property type="entry name" value="PAS"/>
</dbReference>
<dbReference type="SUPFAM" id="SSF55781">
    <property type="entry name" value="GAF domain-like"/>
    <property type="match status" value="1"/>
</dbReference>
<dbReference type="SMART" id="SM00091">
    <property type="entry name" value="PAS"/>
    <property type="match status" value="2"/>
</dbReference>
<dbReference type="InterPro" id="IPR003661">
    <property type="entry name" value="HisK_dim/P_dom"/>
</dbReference>
<dbReference type="SMART" id="SM00304">
    <property type="entry name" value="HAMP"/>
    <property type="match status" value="1"/>
</dbReference>
<keyword evidence="11" id="KW-1133">Transmembrane helix</keyword>
<evidence type="ECO:0000256" key="9">
    <source>
        <dbReference type="ARBA" id="ARBA00023012"/>
    </source>
</evidence>
<evidence type="ECO:0000256" key="2">
    <source>
        <dbReference type="ARBA" id="ARBA00004370"/>
    </source>
</evidence>
<evidence type="ECO:0000256" key="8">
    <source>
        <dbReference type="ARBA" id="ARBA00022840"/>
    </source>
</evidence>
<reference evidence="17" key="1">
    <citation type="journal article" date="2024" name="Nature">
        <title>Anoxygenic phototroph of the Chloroflexota uses a type I reaction centre.</title>
        <authorList>
            <person name="Tsuji J.M."/>
            <person name="Shaw N.A."/>
            <person name="Nagashima S."/>
            <person name="Venkiteswaran J.J."/>
            <person name="Schiff S.L."/>
            <person name="Watanabe T."/>
            <person name="Fukui M."/>
            <person name="Hanada S."/>
            <person name="Tank M."/>
            <person name="Neufeld J.D."/>
        </authorList>
    </citation>
    <scope>NUCLEOTIDE SEQUENCE</scope>
    <source>
        <strain evidence="17">L227-S17</strain>
    </source>
</reference>
<dbReference type="InterPro" id="IPR013767">
    <property type="entry name" value="PAS_fold"/>
</dbReference>
<dbReference type="PROSITE" id="PS50110">
    <property type="entry name" value="RESPONSE_REGULATORY"/>
    <property type="match status" value="1"/>
</dbReference>
<protein>
    <recommendedName>
        <fullName evidence="3">histidine kinase</fullName>
        <ecNumber evidence="3">2.7.13.3</ecNumber>
    </recommendedName>
</protein>
<evidence type="ECO:0000256" key="6">
    <source>
        <dbReference type="ARBA" id="ARBA00022741"/>
    </source>
</evidence>
<dbReference type="NCBIfam" id="TIGR00229">
    <property type="entry name" value="sensory_box"/>
    <property type="match status" value="2"/>
</dbReference>
<dbReference type="InterPro" id="IPR003018">
    <property type="entry name" value="GAF"/>
</dbReference>
<dbReference type="InterPro" id="IPR029016">
    <property type="entry name" value="GAF-like_dom_sf"/>
</dbReference>
<dbReference type="Pfam" id="PF13426">
    <property type="entry name" value="PAS_9"/>
    <property type="match status" value="1"/>
</dbReference>
<dbReference type="SUPFAM" id="SSF52172">
    <property type="entry name" value="CheY-like"/>
    <property type="match status" value="1"/>
</dbReference>
<dbReference type="PROSITE" id="PS50112">
    <property type="entry name" value="PAS"/>
    <property type="match status" value="1"/>
</dbReference>
<keyword evidence="11" id="KW-0472">Membrane</keyword>
<dbReference type="InterPro" id="IPR035965">
    <property type="entry name" value="PAS-like_dom_sf"/>
</dbReference>
<dbReference type="SUPFAM" id="SSF55874">
    <property type="entry name" value="ATPase domain of HSP90 chaperone/DNA topoisomerase II/histidine kinase"/>
    <property type="match status" value="1"/>
</dbReference>
<evidence type="ECO:0000256" key="10">
    <source>
        <dbReference type="PROSITE-ProRule" id="PRU00169"/>
    </source>
</evidence>
<dbReference type="InterPro" id="IPR036890">
    <property type="entry name" value="HATPase_C_sf"/>
</dbReference>
<keyword evidence="6" id="KW-0547">Nucleotide-binding</keyword>
<dbReference type="Gene3D" id="1.10.287.130">
    <property type="match status" value="1"/>
</dbReference>
<gene>
    <name evidence="17" type="ORF">OZ401_001139</name>
</gene>
<feature type="transmembrane region" description="Helical" evidence="11">
    <location>
        <begin position="279"/>
        <end position="299"/>
    </location>
</feature>
<dbReference type="EC" id="2.7.13.3" evidence="3"/>
<evidence type="ECO:0000259" key="13">
    <source>
        <dbReference type="PROSITE" id="PS50110"/>
    </source>
</evidence>
<dbReference type="PROSITE" id="PS50885">
    <property type="entry name" value="HAMP"/>
    <property type="match status" value="1"/>
</dbReference>
<dbReference type="Gene3D" id="3.30.565.10">
    <property type="entry name" value="Histidine kinase-like ATPase, C-terminal domain"/>
    <property type="match status" value="1"/>
</dbReference>